<organism evidence="16 17">
    <name type="scientific">Alkanindiges hydrocarboniclasticus</name>
    <dbReference type="NCBI Taxonomy" id="1907941"/>
    <lineage>
        <taxon>Bacteria</taxon>
        <taxon>Pseudomonadati</taxon>
        <taxon>Pseudomonadota</taxon>
        <taxon>Gammaproteobacteria</taxon>
        <taxon>Moraxellales</taxon>
        <taxon>Moraxellaceae</taxon>
        <taxon>Alkanindiges</taxon>
    </lineage>
</organism>
<feature type="domain" description="Trimeric autotransporter adhesin YadA-like stalk" evidence="15">
    <location>
        <begin position="640"/>
        <end position="683"/>
    </location>
</feature>
<feature type="domain" description="Trimeric autotransporter adhesin YadA-like stalk" evidence="15">
    <location>
        <begin position="1131"/>
        <end position="1167"/>
    </location>
</feature>
<feature type="domain" description="Trimeric autotransporter adhesin YadA-like head" evidence="14">
    <location>
        <begin position="110"/>
        <end position="128"/>
    </location>
</feature>
<evidence type="ECO:0000256" key="2">
    <source>
        <dbReference type="ARBA" id="ARBA00004442"/>
    </source>
</evidence>
<feature type="domain" description="Trimeric autotransporter adhesin YadA-like head" evidence="14">
    <location>
        <begin position="161"/>
        <end position="185"/>
    </location>
</feature>
<name>A0A1S8CW98_9GAMM</name>
<dbReference type="Gene3D" id="2.60.40.4050">
    <property type="match status" value="1"/>
</dbReference>
<proteinExistence type="inferred from homology"/>
<dbReference type="Gene3D" id="6.20.50.100">
    <property type="match status" value="1"/>
</dbReference>
<dbReference type="Pfam" id="PF05662">
    <property type="entry name" value="YadA_stalk"/>
    <property type="match status" value="10"/>
</dbReference>
<feature type="signal peptide" evidence="12">
    <location>
        <begin position="1"/>
        <end position="18"/>
    </location>
</feature>
<evidence type="ECO:0000256" key="6">
    <source>
        <dbReference type="ARBA" id="ARBA00022692"/>
    </source>
</evidence>
<evidence type="ECO:0008006" key="18">
    <source>
        <dbReference type="Google" id="ProtNLM"/>
    </source>
</evidence>
<evidence type="ECO:0000256" key="5">
    <source>
        <dbReference type="ARBA" id="ARBA00022452"/>
    </source>
</evidence>
<feature type="domain" description="Trimeric autotransporter adhesin YadA-like head" evidence="14">
    <location>
        <begin position="211"/>
        <end position="237"/>
    </location>
</feature>
<keyword evidence="4" id="KW-0813">Transport</keyword>
<feature type="domain" description="Trimeric autotransporter adhesin YadA-like stalk" evidence="15">
    <location>
        <begin position="506"/>
        <end position="535"/>
    </location>
</feature>
<comment type="caution">
    <text evidence="16">The sequence shown here is derived from an EMBL/GenBank/DDBJ whole genome shotgun (WGS) entry which is preliminary data.</text>
</comment>
<feature type="domain" description="Trimeric autotransporter adhesin YadA-like stalk" evidence="15">
    <location>
        <begin position="325"/>
        <end position="355"/>
    </location>
</feature>
<evidence type="ECO:0000256" key="3">
    <source>
        <dbReference type="ARBA" id="ARBA00005848"/>
    </source>
</evidence>
<dbReference type="Gene3D" id="2.150.10.10">
    <property type="entry name" value="Serralysin-like metalloprotease, C-terminal"/>
    <property type="match status" value="5"/>
</dbReference>
<dbReference type="GO" id="GO:0015031">
    <property type="term" value="P:protein transport"/>
    <property type="evidence" value="ECO:0007669"/>
    <property type="project" value="UniProtKB-KW"/>
</dbReference>
<feature type="domain" description="Trimeric autotransporter adhesin YadA-like head" evidence="14">
    <location>
        <begin position="271"/>
        <end position="293"/>
    </location>
</feature>
<feature type="domain" description="Trimeric autotransporter adhesin YadA-like stalk" evidence="15">
    <location>
        <begin position="1656"/>
        <end position="1697"/>
    </location>
</feature>
<keyword evidence="8" id="KW-0653">Protein transport</keyword>
<evidence type="ECO:0000256" key="9">
    <source>
        <dbReference type="ARBA" id="ARBA00023136"/>
    </source>
</evidence>
<dbReference type="Gene3D" id="3.30.1300.30">
    <property type="entry name" value="GSPII I/J protein-like"/>
    <property type="match status" value="1"/>
</dbReference>
<keyword evidence="7 12" id="KW-0732">Signal</keyword>
<evidence type="ECO:0000259" key="15">
    <source>
        <dbReference type="Pfam" id="PF05662"/>
    </source>
</evidence>
<feature type="domain" description="Trimeric autotransporter adhesin YadA-like C-terminal membrane anchor" evidence="13">
    <location>
        <begin position="1769"/>
        <end position="1820"/>
    </location>
</feature>
<dbReference type="InterPro" id="IPR008635">
    <property type="entry name" value="Coiled_stalk_dom"/>
</dbReference>
<dbReference type="Gene3D" id="6.10.250.2040">
    <property type="match status" value="1"/>
</dbReference>
<feature type="chain" id="PRO_5013317959" description="Trimeric autotransporter adhesin" evidence="12">
    <location>
        <begin position="19"/>
        <end position="1824"/>
    </location>
</feature>
<evidence type="ECO:0000256" key="4">
    <source>
        <dbReference type="ARBA" id="ARBA00022448"/>
    </source>
</evidence>
<dbReference type="InterPro" id="IPR005594">
    <property type="entry name" value="YadA_C"/>
</dbReference>
<feature type="domain" description="Trimeric autotransporter adhesin YadA-like stalk" evidence="15">
    <location>
        <begin position="1582"/>
        <end position="1622"/>
    </location>
</feature>
<keyword evidence="9" id="KW-0472">Membrane</keyword>
<evidence type="ECO:0000313" key="17">
    <source>
        <dbReference type="Proteomes" id="UP000192132"/>
    </source>
</evidence>
<feature type="domain" description="Trimeric autotransporter adhesin YadA-like stalk" evidence="15">
    <location>
        <begin position="902"/>
        <end position="938"/>
    </location>
</feature>
<dbReference type="Pfam" id="PF03895">
    <property type="entry name" value="YadA_anchor"/>
    <property type="match status" value="1"/>
</dbReference>
<keyword evidence="17" id="KW-1185">Reference proteome</keyword>
<dbReference type="EMBL" id="MLCN01000017">
    <property type="protein sequence ID" value="ONG40528.1"/>
    <property type="molecule type" value="Genomic_DNA"/>
</dbReference>
<dbReference type="InterPro" id="IPR011049">
    <property type="entry name" value="Serralysin-like_metalloprot_C"/>
</dbReference>
<dbReference type="InterPro" id="IPR008640">
    <property type="entry name" value="Adhesin_Head_dom"/>
</dbReference>
<feature type="domain" description="Trimeric autotransporter adhesin YadA-like stalk" evidence="15">
    <location>
        <begin position="1003"/>
        <end position="1043"/>
    </location>
</feature>
<dbReference type="GO" id="GO:0009986">
    <property type="term" value="C:cell surface"/>
    <property type="evidence" value="ECO:0007669"/>
    <property type="project" value="UniProtKB-SubCell"/>
</dbReference>
<feature type="domain" description="Trimeric autotransporter adhesin YadA-like stalk" evidence="15">
    <location>
        <begin position="768"/>
        <end position="807"/>
    </location>
</feature>
<dbReference type="CDD" id="cd12820">
    <property type="entry name" value="LbR_YadA-like"/>
    <property type="match status" value="1"/>
</dbReference>
<sequence>MSAGIAGIVLSFSSQAFAEVGTGGGTGTGTAISSCTGNTGATKQATASGTNGVALGCNSNAAADSGILDRQNPFNNSTDANTNNIKWSSDNGYTGGSTAVGTGAEASGLATALGTYAKASNTAAVAIGVAAASTGNTSLAIGRQSTATADYAQAIGNVSAATGKGSLAVGHSATATGYRAIAIGSPDIENAGSSGSGQSGTNYQTTGQTKATAQDSIAFGGGAQATANNALSIGAFSQATAEKSVAIGTGAAATAANAVVIGEGANTNVAGGVALGLNAQVTGVNSAALGLNSVAEAQIGSAFLTNTAATTQGTVSFGNTTTKRRLTNLADGAVASDAVTVAQLQKQNDLSNQQGVDTAAALGGGSTYDAATGTVSAPSYTVDGTTVGSVGAAISNVDARTTANSSNITTLQNQTFKIKANNDTATAVGADDTISFADGNNISITRTGNTISVATSATPTFTTVTSTSAASIGGALTVSGGATVGGALTITGIANLNGGANLNGNRLTNVGDATAGTDAVNLNQLTTALAGAGNADALGQSTATHLGGGATYNQTLGTVNAPTYTLDDGSNAGKTADFSNVGAALGNLDGRVTTNTADIADLASGKTGLVQQANNTAGITVGAATGGTSVNFVGVDGNRQLTGIADGNIAIGSTDAVTGNQLNTTNINVSNAQVTANTALVQANKGFNVTAEGAGSTNVEPGSTVDFASADGNVVIANNKNNLTFDLAKNITLDSVTLGGTTLESTGLTISGGPGITVDGIDAGGKIIANIADGTKADDAVNLGQLNAVTATTNAKTDALGNSTAANLGGGAAYDKTTGAVSAPDYVLDNGNNDGSTSTYNNVGNALGNLDGRTTSNTADIANLASGKAGLVQQANNTAAITVGATTGGTTVNFAGTDGNRQLTGIADGTSVNDAATFGQLASTAASTAAALGTTANADGTLVTPAYNVAGGTSDNVKDALEALDTANQDLSAGAVQYERNLDGSVNYDRVTLNGTNGTVLGNVASGEISATSTEGVNGSQIHAANTSIASALGGNSTVNADGTLSAPTYTLDDGMNIGTTADFNNVGDALGNLDGRTSINTADIADLASNISNGAIGLVQQANNTAEITVGKDSLGTSISFANANGDARQLTDVANGIDATDAANMQQLTDLTTALGGNIDPNTGAIIAPEYNVNHYSIDPNTGMMVITPSVVNNVGDALNSIGGQINNLQTSDIGIKYFRTNSTQSDAVALGEDSIAIGPVSAAEQQGNRTISMGVDASSAANSAIAIGDGATIAQGADQSIAIGNGAQVNGEQSISIGTGNIVNGDRSGAIGDPSIINGSDSYSVGNNNTVNSNDTFALGNNITATVDGSVVLGSSSAATTGAGVAGYALQSAAAADQLAIAATTSTTGAVAVGDAASGVYRQITGVAAGTEDSDAVNVAQLKAVDNALASLTSGIGNGSIGLVQQVASGATITVGAATGGKTVNFAGNAGDRQLTGVAASGQNNAAATVGQIGALAGALGGGATVNADGTLTAPTYNIQGGTQGNVGDALGALDTALNDVRSANQSLNNAAVQYDKNTDGTVNKGQITLGGGANGTTLTNVKDGALTAGSKDAVNGGQLFETNQQVSNLASQISNGTVGLVQQAANNAQVTVAAGTGGTSVNMAGTAGNRTVTGVQSGAVTATSSDAINGSQLHASNTRVASALGGGAAVDASGNLTAPTYQVAGETASNVGDALTKLDNQNTALGNRLDQAFYRTNERIDKVEKRANAGIAAALSMESAPFVAGKFTYSLGAGFHGGENAIGATLRRTSDSGRWSLTGGVATASEGGASARIGISGIID</sequence>
<dbReference type="SUPFAM" id="SSF101967">
    <property type="entry name" value="Adhesin YadA, collagen-binding domain"/>
    <property type="match status" value="4"/>
</dbReference>
<comment type="similarity">
    <text evidence="3">Belongs to the autotransporter-2 (AT-2) (TC 1.B.40) family.</text>
</comment>
<evidence type="ECO:0000259" key="13">
    <source>
        <dbReference type="Pfam" id="PF03895"/>
    </source>
</evidence>
<keyword evidence="5" id="KW-1134">Transmembrane beta strand</keyword>
<dbReference type="SUPFAM" id="SSF54523">
    <property type="entry name" value="Pili subunits"/>
    <property type="match status" value="1"/>
</dbReference>
<feature type="domain" description="Trimeric autotransporter adhesin YadA-like stalk" evidence="15">
    <location>
        <begin position="1406"/>
        <end position="1443"/>
    </location>
</feature>
<dbReference type="Pfam" id="PF05658">
    <property type="entry name" value="YadA_head"/>
    <property type="match status" value="7"/>
</dbReference>
<evidence type="ECO:0000256" key="12">
    <source>
        <dbReference type="SAM" id="SignalP"/>
    </source>
</evidence>
<evidence type="ECO:0000313" key="16">
    <source>
        <dbReference type="EMBL" id="ONG40528.1"/>
    </source>
</evidence>
<evidence type="ECO:0000256" key="1">
    <source>
        <dbReference type="ARBA" id="ARBA00004241"/>
    </source>
</evidence>
<dbReference type="STRING" id="1907941.BKE30_07185"/>
<gene>
    <name evidence="16" type="ORF">BKE30_07185</name>
</gene>
<evidence type="ECO:0000256" key="11">
    <source>
        <dbReference type="SAM" id="MobiDB-lite"/>
    </source>
</evidence>
<feature type="region of interest" description="Disordered" evidence="11">
    <location>
        <begin position="68"/>
        <end position="88"/>
    </location>
</feature>
<dbReference type="GO" id="GO:0009279">
    <property type="term" value="C:cell outer membrane"/>
    <property type="evidence" value="ECO:0007669"/>
    <property type="project" value="UniProtKB-SubCell"/>
</dbReference>
<keyword evidence="10" id="KW-0998">Cell outer membrane</keyword>
<dbReference type="InterPro" id="IPR045584">
    <property type="entry name" value="Pilin-like"/>
</dbReference>
<keyword evidence="6" id="KW-0812">Transmembrane</keyword>
<evidence type="ECO:0000256" key="10">
    <source>
        <dbReference type="ARBA" id="ARBA00023237"/>
    </source>
</evidence>
<dbReference type="Proteomes" id="UP000192132">
    <property type="component" value="Unassembled WGS sequence"/>
</dbReference>
<protein>
    <recommendedName>
        <fullName evidence="18">Trimeric autotransporter adhesin</fullName>
    </recommendedName>
</protein>
<evidence type="ECO:0000256" key="7">
    <source>
        <dbReference type="ARBA" id="ARBA00022729"/>
    </source>
</evidence>
<feature type="domain" description="Trimeric autotransporter adhesin YadA-like head" evidence="14">
    <location>
        <begin position="1281"/>
        <end position="1303"/>
    </location>
</feature>
<dbReference type="Gene3D" id="1.20.5.170">
    <property type="match status" value="7"/>
</dbReference>
<evidence type="ECO:0000256" key="8">
    <source>
        <dbReference type="ARBA" id="ARBA00022927"/>
    </source>
</evidence>
<comment type="subcellular location">
    <subcellularLocation>
        <location evidence="2">Cell outer membrane</location>
    </subcellularLocation>
    <subcellularLocation>
        <location evidence="1">Cell surface</location>
    </subcellularLocation>
</comment>
<feature type="domain" description="Trimeric autotransporter adhesin YadA-like head" evidence="14">
    <location>
        <begin position="134"/>
        <end position="157"/>
    </location>
</feature>
<reference evidence="16 17" key="1">
    <citation type="submission" date="2016-10" db="EMBL/GenBank/DDBJ databases">
        <title>Draft Genome sequence of Alkanindiges sp. strain H1.</title>
        <authorList>
            <person name="Subhash Y."/>
            <person name="Lee S."/>
        </authorList>
    </citation>
    <scope>NUCLEOTIDE SEQUENCE [LARGE SCALE GENOMIC DNA]</scope>
    <source>
        <strain evidence="16 17">H1</strain>
    </source>
</reference>
<feature type="domain" description="Trimeric autotransporter adhesin YadA-like head" evidence="14">
    <location>
        <begin position="239"/>
        <end position="262"/>
    </location>
</feature>
<accession>A0A1S8CW98</accession>
<evidence type="ECO:0000259" key="14">
    <source>
        <dbReference type="Pfam" id="PF05658"/>
    </source>
</evidence>
<feature type="compositionally biased region" description="Polar residues" evidence="11">
    <location>
        <begin position="72"/>
        <end position="88"/>
    </location>
</feature>